<dbReference type="Pfam" id="PF09587">
    <property type="entry name" value="PGA_cap"/>
    <property type="match status" value="1"/>
</dbReference>
<dbReference type="CDD" id="cd07381">
    <property type="entry name" value="MPP_CapA"/>
    <property type="match status" value="1"/>
</dbReference>
<gene>
    <name evidence="3" type="ORF">GA0070604_3285</name>
</gene>
<dbReference type="Proteomes" id="UP000199696">
    <property type="component" value="Unassembled WGS sequence"/>
</dbReference>
<evidence type="ECO:0000259" key="2">
    <source>
        <dbReference type="SMART" id="SM00854"/>
    </source>
</evidence>
<evidence type="ECO:0000256" key="1">
    <source>
        <dbReference type="ARBA" id="ARBA00005662"/>
    </source>
</evidence>
<comment type="similarity">
    <text evidence="1">Belongs to the CapA family.</text>
</comment>
<dbReference type="STRING" id="227316.GA0070604_3285"/>
<protein>
    <submittedName>
        <fullName evidence="3">Poly-gamma-glutamate synthesis protein (Capsule biosynthesis protein)</fullName>
    </submittedName>
</protein>
<keyword evidence="4" id="KW-1185">Reference proteome</keyword>
<feature type="domain" description="Capsule synthesis protein CapA" evidence="2">
    <location>
        <begin position="5"/>
        <end position="285"/>
    </location>
</feature>
<organism evidence="3 4">
    <name type="scientific">Micromonospora eburnea</name>
    <dbReference type="NCBI Taxonomy" id="227316"/>
    <lineage>
        <taxon>Bacteria</taxon>
        <taxon>Bacillati</taxon>
        <taxon>Actinomycetota</taxon>
        <taxon>Actinomycetes</taxon>
        <taxon>Micromonosporales</taxon>
        <taxon>Micromonosporaceae</taxon>
        <taxon>Micromonospora</taxon>
    </lineage>
</organism>
<dbReference type="InterPro" id="IPR052169">
    <property type="entry name" value="CW_Biosynth-Accessory"/>
</dbReference>
<dbReference type="PANTHER" id="PTHR33393:SF11">
    <property type="entry name" value="POLYGLUTAMINE SYNTHESIS ACCESSORY PROTEIN RV0574C-RELATED"/>
    <property type="match status" value="1"/>
</dbReference>
<sequence>MAEVTLFLAGDVMTGRGVDQILPYPGPPALREQVVIDARRYVELAESVNGPVPRPVPPEWPWGSALRLLDALRPDVRIVNLETSVTSRGEPAPGKGIHYRMDPANRACLTAAGLDVCALANNHVLDFGPAGLADTLDTLHTAGIRTAGAGRDADEAWRPAVVPLPDGRRLLLWSVGAPSSGVYPQWAAVGERPGVAYLDISILSAEALADRIAREAGPRDLVVVSVHWGSNWGYEVPDEHVRFAHTLIDAGVHLVHGHSSHHPRPIERYRGRLVLYGCGDLIDDYEGIGGQESYRPELRLLHLPTLDADSGELRRLRLAPVRVRRMRLEPAVPEEARWLAELLDGLGTPYRARFALGDDGLIALRTG</sequence>
<dbReference type="SMART" id="SM00854">
    <property type="entry name" value="PGA_cap"/>
    <property type="match status" value="1"/>
</dbReference>
<reference evidence="4" key="1">
    <citation type="submission" date="2016-06" db="EMBL/GenBank/DDBJ databases">
        <authorList>
            <person name="Varghese N."/>
            <person name="Submissions Spin"/>
        </authorList>
    </citation>
    <scope>NUCLEOTIDE SEQUENCE [LARGE SCALE GENOMIC DNA]</scope>
    <source>
        <strain evidence="4">DSM 44814</strain>
    </source>
</reference>
<dbReference type="SUPFAM" id="SSF56300">
    <property type="entry name" value="Metallo-dependent phosphatases"/>
    <property type="match status" value="1"/>
</dbReference>
<dbReference type="Gene3D" id="3.60.21.10">
    <property type="match status" value="1"/>
</dbReference>
<proteinExistence type="inferred from homology"/>
<dbReference type="PANTHER" id="PTHR33393">
    <property type="entry name" value="POLYGLUTAMINE SYNTHESIS ACCESSORY PROTEIN RV0574C-RELATED"/>
    <property type="match status" value="1"/>
</dbReference>
<dbReference type="EMBL" id="FMHY01000002">
    <property type="protein sequence ID" value="SCL55814.1"/>
    <property type="molecule type" value="Genomic_DNA"/>
</dbReference>
<evidence type="ECO:0000313" key="4">
    <source>
        <dbReference type="Proteomes" id="UP000199696"/>
    </source>
</evidence>
<dbReference type="InterPro" id="IPR019079">
    <property type="entry name" value="Capsule_synth_CapA"/>
</dbReference>
<dbReference type="OrthoDB" id="9810718at2"/>
<dbReference type="RefSeq" id="WP_091127180.1">
    <property type="nucleotide sequence ID" value="NZ_FMHY01000002.1"/>
</dbReference>
<dbReference type="InterPro" id="IPR029052">
    <property type="entry name" value="Metallo-depent_PP-like"/>
</dbReference>
<dbReference type="AlphaFoldDB" id="A0A1C6UP62"/>
<name>A0A1C6UP62_9ACTN</name>
<evidence type="ECO:0000313" key="3">
    <source>
        <dbReference type="EMBL" id="SCL55814.1"/>
    </source>
</evidence>
<accession>A0A1C6UP62</accession>